<protein>
    <submittedName>
        <fullName evidence="1">Uncharacterized protein</fullName>
    </submittedName>
</protein>
<evidence type="ECO:0000313" key="2">
    <source>
        <dbReference type="Proteomes" id="UP000887116"/>
    </source>
</evidence>
<evidence type="ECO:0000313" key="1">
    <source>
        <dbReference type="EMBL" id="GFR26829.1"/>
    </source>
</evidence>
<dbReference type="Proteomes" id="UP000887116">
    <property type="component" value="Unassembled WGS sequence"/>
</dbReference>
<keyword evidence="2" id="KW-1185">Reference proteome</keyword>
<dbReference type="AlphaFoldDB" id="A0A8X6M0I4"/>
<gene>
    <name evidence="1" type="ORF">TNCT_300331</name>
</gene>
<accession>A0A8X6M0I4</accession>
<reference evidence="1" key="1">
    <citation type="submission" date="2020-07" db="EMBL/GenBank/DDBJ databases">
        <title>Multicomponent nature underlies the extraordinary mechanical properties of spider dragline silk.</title>
        <authorList>
            <person name="Kono N."/>
            <person name="Nakamura H."/>
            <person name="Mori M."/>
            <person name="Yoshida Y."/>
            <person name="Ohtoshi R."/>
            <person name="Malay A.D."/>
            <person name="Moran D.A.P."/>
            <person name="Tomita M."/>
            <person name="Numata K."/>
            <person name="Arakawa K."/>
        </authorList>
    </citation>
    <scope>NUCLEOTIDE SEQUENCE</scope>
</reference>
<proteinExistence type="predicted"/>
<sequence length="94" mass="11486">MLMFIYHHQVLSLVELGEVVLRKTLRMLMLQFVKFHIERTYCLDKCLLKASIPWLRDRRVEKIQKFNVEETANVFHWYLMALKQLLSHNRDIRV</sequence>
<name>A0A8X6M0I4_TRICU</name>
<dbReference type="EMBL" id="BMAO01018881">
    <property type="protein sequence ID" value="GFR26829.1"/>
    <property type="molecule type" value="Genomic_DNA"/>
</dbReference>
<comment type="caution">
    <text evidence="1">The sequence shown here is derived from an EMBL/GenBank/DDBJ whole genome shotgun (WGS) entry which is preliminary data.</text>
</comment>
<organism evidence="1 2">
    <name type="scientific">Trichonephila clavata</name>
    <name type="common">Joro spider</name>
    <name type="synonym">Nephila clavata</name>
    <dbReference type="NCBI Taxonomy" id="2740835"/>
    <lineage>
        <taxon>Eukaryota</taxon>
        <taxon>Metazoa</taxon>
        <taxon>Ecdysozoa</taxon>
        <taxon>Arthropoda</taxon>
        <taxon>Chelicerata</taxon>
        <taxon>Arachnida</taxon>
        <taxon>Araneae</taxon>
        <taxon>Araneomorphae</taxon>
        <taxon>Entelegynae</taxon>
        <taxon>Araneoidea</taxon>
        <taxon>Nephilidae</taxon>
        <taxon>Trichonephila</taxon>
    </lineage>
</organism>